<evidence type="ECO:0000313" key="2">
    <source>
        <dbReference type="Proteomes" id="UP001152531"/>
    </source>
</evidence>
<evidence type="ECO:0000313" key="1">
    <source>
        <dbReference type="EMBL" id="CAH6723903.1"/>
    </source>
</evidence>
<dbReference type="Proteomes" id="UP001152531">
    <property type="component" value="Unassembled WGS sequence"/>
</dbReference>
<gene>
    <name evidence="1" type="ORF">CLIB1444_22S00826</name>
</gene>
<proteinExistence type="predicted"/>
<dbReference type="EMBL" id="CALSDN010000022">
    <property type="protein sequence ID" value="CAH6723903.1"/>
    <property type="molecule type" value="Genomic_DNA"/>
</dbReference>
<comment type="caution">
    <text evidence="1">The sequence shown here is derived from an EMBL/GenBank/DDBJ whole genome shotgun (WGS) entry which is preliminary data.</text>
</comment>
<reference evidence="1" key="1">
    <citation type="submission" date="2022-06" db="EMBL/GenBank/DDBJ databases">
        <authorList>
            <person name="Legras J.-L."/>
            <person name="Devillers H."/>
            <person name="Grondin C."/>
        </authorList>
    </citation>
    <scope>NUCLEOTIDE SEQUENCE</scope>
    <source>
        <strain evidence="1">CLIB 1444</strain>
    </source>
</reference>
<accession>A0ACA9YFR0</accession>
<name>A0ACA9YFR0_9ASCO</name>
<organism evidence="1 2">
    <name type="scientific">[Candida] jaroonii</name>
    <dbReference type="NCBI Taxonomy" id="467808"/>
    <lineage>
        <taxon>Eukaryota</taxon>
        <taxon>Fungi</taxon>
        <taxon>Dikarya</taxon>
        <taxon>Ascomycota</taxon>
        <taxon>Saccharomycotina</taxon>
        <taxon>Pichiomycetes</taxon>
        <taxon>Debaryomycetaceae</taxon>
        <taxon>Yamadazyma</taxon>
    </lineage>
</organism>
<sequence>MRKPHKRRKRSRDKKDLEIDDRVNMNEISTVKRNLRVKPSIDYTELNSDGFISSSSEGDSVEFIPEEEASNVCSRSTDIIRSSKNHQHIHELSNVSQVSNTKKTYGEKREPKTVVIIPTDPDIEPFEVDFRSLSLQKFVSRKNIFESSHVQFSPTTLRYVPYHVLPPQLDFSARIAAFNSSRK</sequence>
<protein>
    <submittedName>
        <fullName evidence="1">Uncharacterized protein</fullName>
    </submittedName>
</protein>
<keyword evidence="2" id="KW-1185">Reference proteome</keyword>